<keyword evidence="3 6" id="KW-0812">Transmembrane</keyword>
<feature type="transmembrane region" description="Helical" evidence="6">
    <location>
        <begin position="153"/>
        <end position="175"/>
    </location>
</feature>
<dbReference type="GO" id="GO:0005886">
    <property type="term" value="C:plasma membrane"/>
    <property type="evidence" value="ECO:0007669"/>
    <property type="project" value="UniProtKB-SubCell"/>
</dbReference>
<comment type="subcellular location">
    <subcellularLocation>
        <location evidence="1">Cell membrane</location>
        <topology evidence="1">Multi-pass membrane protein</topology>
    </subcellularLocation>
</comment>
<proteinExistence type="predicted"/>
<evidence type="ECO:0008006" key="9">
    <source>
        <dbReference type="Google" id="ProtNLM"/>
    </source>
</evidence>
<dbReference type="OrthoDB" id="1123508at2"/>
<organism evidence="7 8">
    <name type="scientific">Arcticibacter pallidicorallinus</name>
    <dbReference type="NCBI Taxonomy" id="1259464"/>
    <lineage>
        <taxon>Bacteria</taxon>
        <taxon>Pseudomonadati</taxon>
        <taxon>Bacteroidota</taxon>
        <taxon>Sphingobacteriia</taxon>
        <taxon>Sphingobacteriales</taxon>
        <taxon>Sphingobacteriaceae</taxon>
        <taxon>Arcticibacter</taxon>
    </lineage>
</organism>
<dbReference type="AlphaFoldDB" id="A0A2T0TWF0"/>
<feature type="transmembrane region" description="Helical" evidence="6">
    <location>
        <begin position="256"/>
        <end position="280"/>
    </location>
</feature>
<evidence type="ECO:0000256" key="3">
    <source>
        <dbReference type="ARBA" id="ARBA00022692"/>
    </source>
</evidence>
<comment type="caution">
    <text evidence="7">The sequence shown here is derived from an EMBL/GenBank/DDBJ whole genome shotgun (WGS) entry which is preliminary data.</text>
</comment>
<keyword evidence="4 6" id="KW-1133">Transmembrane helix</keyword>
<accession>A0A2T0TWF0</accession>
<feature type="transmembrane region" description="Helical" evidence="6">
    <location>
        <begin position="12"/>
        <end position="27"/>
    </location>
</feature>
<feature type="transmembrane region" description="Helical" evidence="6">
    <location>
        <begin position="120"/>
        <end position="147"/>
    </location>
</feature>
<dbReference type="Pfam" id="PF03706">
    <property type="entry name" value="LPG_synthase_TM"/>
    <property type="match status" value="1"/>
</dbReference>
<evidence type="ECO:0000256" key="5">
    <source>
        <dbReference type="ARBA" id="ARBA00023136"/>
    </source>
</evidence>
<keyword evidence="5 6" id="KW-0472">Membrane</keyword>
<evidence type="ECO:0000256" key="2">
    <source>
        <dbReference type="ARBA" id="ARBA00022475"/>
    </source>
</evidence>
<evidence type="ECO:0000256" key="4">
    <source>
        <dbReference type="ARBA" id="ARBA00022989"/>
    </source>
</evidence>
<dbReference type="PANTHER" id="PTHR40277:SF1">
    <property type="entry name" value="BLL5419 PROTEIN"/>
    <property type="match status" value="1"/>
</dbReference>
<keyword evidence="2" id="KW-1003">Cell membrane</keyword>
<dbReference type="InterPro" id="IPR022791">
    <property type="entry name" value="L-PG_synthase/AglD"/>
</dbReference>
<evidence type="ECO:0000256" key="1">
    <source>
        <dbReference type="ARBA" id="ARBA00004651"/>
    </source>
</evidence>
<name>A0A2T0TWF0_9SPHI</name>
<evidence type="ECO:0000313" key="7">
    <source>
        <dbReference type="EMBL" id="PRY49838.1"/>
    </source>
</evidence>
<feature type="transmembrane region" description="Helical" evidence="6">
    <location>
        <begin position="39"/>
        <end position="60"/>
    </location>
</feature>
<dbReference type="NCBIfam" id="TIGR00374">
    <property type="entry name" value="flippase-like domain"/>
    <property type="match status" value="1"/>
</dbReference>
<evidence type="ECO:0000313" key="8">
    <source>
        <dbReference type="Proteomes" id="UP000238034"/>
    </source>
</evidence>
<sequence length="305" mass="35364">MDKKKLWNKVKIPLKVIVTGLLIYYVFQKIDFNQVKQLFLTSNMWFILLAFCSYFLSQVVSSWRLLSFLKAIGLEFNFWYNFRLYLLGMFYNVFLPGGIGGDGYKVYLLRKKFKLPTKRLLLAFFFDRLSGLWAVGFISVVLIIFIPQIEIPATWPITALLLGTLIYFLVLRRFFTDFSRHFIRNHIKAGMVQSLQILAVICILLSQDFDGKFSPYLFSFLMSSIVALINIGVAGLGVRDVFMAHASDVFDIDQTLAVFLTFTFWMINVLASLPGLWFVYRSKEFEPLPSEEEVAHLKEEEPNNP</sequence>
<protein>
    <recommendedName>
        <fullName evidence="9">Lysylphosphatidylglycerol synthase-like protein</fullName>
    </recommendedName>
</protein>
<feature type="transmembrane region" description="Helical" evidence="6">
    <location>
        <begin position="213"/>
        <end position="236"/>
    </location>
</feature>
<dbReference type="EMBL" id="PVTH01000010">
    <property type="protein sequence ID" value="PRY49838.1"/>
    <property type="molecule type" value="Genomic_DNA"/>
</dbReference>
<keyword evidence="8" id="KW-1185">Reference proteome</keyword>
<dbReference type="RefSeq" id="WP_106294567.1">
    <property type="nucleotide sequence ID" value="NZ_PVTH01000010.1"/>
</dbReference>
<reference evidence="7 8" key="1">
    <citation type="submission" date="2018-03" db="EMBL/GenBank/DDBJ databases">
        <title>Genomic Encyclopedia of Type Strains, Phase III (KMG-III): the genomes of soil and plant-associated and newly described type strains.</title>
        <authorList>
            <person name="Whitman W."/>
        </authorList>
    </citation>
    <scope>NUCLEOTIDE SEQUENCE [LARGE SCALE GENOMIC DNA]</scope>
    <source>
        <strain evidence="7 8">CGMCC 1.9313</strain>
    </source>
</reference>
<feature type="transmembrane region" description="Helical" evidence="6">
    <location>
        <begin position="80"/>
        <end position="99"/>
    </location>
</feature>
<evidence type="ECO:0000256" key="6">
    <source>
        <dbReference type="SAM" id="Phobius"/>
    </source>
</evidence>
<dbReference type="PANTHER" id="PTHR40277">
    <property type="entry name" value="BLL5419 PROTEIN"/>
    <property type="match status" value="1"/>
</dbReference>
<dbReference type="Proteomes" id="UP000238034">
    <property type="component" value="Unassembled WGS sequence"/>
</dbReference>
<gene>
    <name evidence="7" type="ORF">B0I27_11011</name>
</gene>